<organism evidence="1">
    <name type="scientific">Burkholderia pseudomallei 1710a</name>
    <dbReference type="NCBI Taxonomy" id="320371"/>
    <lineage>
        <taxon>Bacteria</taxon>
        <taxon>Pseudomonadati</taxon>
        <taxon>Pseudomonadota</taxon>
        <taxon>Betaproteobacteria</taxon>
        <taxon>Burkholderiales</taxon>
        <taxon>Burkholderiaceae</taxon>
        <taxon>Burkholderia</taxon>
        <taxon>pseudomallei group</taxon>
    </lineage>
</organism>
<name>A0A0E1VZ32_BURPE</name>
<sequence length="88" mass="9381">MRRPIGSAWWRAEIECAGRADPAGGSHRAPLAVAGAMRGIMRTACRRSAGSGRCCENRHAGLVLRAGRRVRVPPDAYAIAQTLPSSAR</sequence>
<reference evidence="1" key="1">
    <citation type="submission" date="2009-05" db="EMBL/GenBank/DDBJ databases">
        <authorList>
            <person name="Harkins D.M."/>
            <person name="DeShazer D."/>
            <person name="Woods D.E."/>
            <person name="Brinkac L.M."/>
            <person name="Brown K.A."/>
            <person name="Hung G.C."/>
            <person name="Tuanyok A."/>
            <person name="Zhang B."/>
            <person name="Nierman W.C."/>
        </authorList>
    </citation>
    <scope>NUCLEOTIDE SEQUENCE [LARGE SCALE GENOMIC DNA]</scope>
    <source>
        <strain evidence="1">1710a</strain>
    </source>
</reference>
<dbReference type="Proteomes" id="UP000001812">
    <property type="component" value="Chromosome II"/>
</dbReference>
<gene>
    <name evidence="1" type="ORF">BURPS1710A_A0928</name>
</gene>
<proteinExistence type="predicted"/>
<evidence type="ECO:0000313" key="1">
    <source>
        <dbReference type="EMBL" id="EET05311.1"/>
    </source>
</evidence>
<dbReference type="EMBL" id="CM000833">
    <property type="protein sequence ID" value="EET05311.1"/>
    <property type="molecule type" value="Genomic_DNA"/>
</dbReference>
<accession>A0A0E1VZ32</accession>
<dbReference type="HOGENOM" id="CLU_2463138_0_0_4"/>
<protein>
    <submittedName>
        <fullName evidence="1">Uncharacterized protein</fullName>
    </submittedName>
</protein>
<dbReference type="AlphaFoldDB" id="A0A0E1VZ32"/>